<gene>
    <name evidence="2" type="ORF">PLANPX_4451</name>
</gene>
<keyword evidence="3" id="KW-1185">Reference proteome</keyword>
<keyword evidence="1" id="KW-0812">Transmembrane</keyword>
<accession>A0A5K7XNQ5</accession>
<evidence type="ECO:0000313" key="2">
    <source>
        <dbReference type="EMBL" id="BBO34839.1"/>
    </source>
</evidence>
<feature type="transmembrane region" description="Helical" evidence="1">
    <location>
        <begin position="20"/>
        <end position="38"/>
    </location>
</feature>
<dbReference type="EMBL" id="AP021861">
    <property type="protein sequence ID" value="BBO34839.1"/>
    <property type="molecule type" value="Genomic_DNA"/>
</dbReference>
<evidence type="ECO:0000256" key="1">
    <source>
        <dbReference type="SAM" id="Phobius"/>
    </source>
</evidence>
<dbReference type="Proteomes" id="UP000326837">
    <property type="component" value="Chromosome"/>
</dbReference>
<keyword evidence="1" id="KW-0472">Membrane</keyword>
<dbReference type="KEGG" id="lpav:PLANPX_4451"/>
<sequence>MADHDPPSDRESARTFRWSLRTLLLVVVPLCIALAYGAGEFRRVSRAVAARNLMMSKAAMSPRAPLADGVLRFRSGAVADADLAAFVPAFNGGLPDGLGTIRVLDLNGSPVSEEAIGRFRVAVPECEVRR</sequence>
<proteinExistence type="predicted"/>
<protein>
    <submittedName>
        <fullName evidence="2">Uncharacterized protein</fullName>
    </submittedName>
</protein>
<dbReference type="RefSeq" id="WP_152100334.1">
    <property type="nucleotide sequence ID" value="NZ_AP021861.1"/>
</dbReference>
<evidence type="ECO:0000313" key="3">
    <source>
        <dbReference type="Proteomes" id="UP000326837"/>
    </source>
</evidence>
<name>A0A5K7XNQ5_9BACT</name>
<keyword evidence="1" id="KW-1133">Transmembrane helix</keyword>
<dbReference type="AlphaFoldDB" id="A0A5K7XNQ5"/>
<organism evidence="2 3">
    <name type="scientific">Lacipirellula parvula</name>
    <dbReference type="NCBI Taxonomy" id="2650471"/>
    <lineage>
        <taxon>Bacteria</taxon>
        <taxon>Pseudomonadati</taxon>
        <taxon>Planctomycetota</taxon>
        <taxon>Planctomycetia</taxon>
        <taxon>Pirellulales</taxon>
        <taxon>Lacipirellulaceae</taxon>
        <taxon>Lacipirellula</taxon>
    </lineage>
</organism>
<reference evidence="3" key="1">
    <citation type="submission" date="2019-10" db="EMBL/GenBank/DDBJ databases">
        <title>Lacipirellula parvula gen. nov., sp. nov., representing a lineage of planctomycetes widespread in freshwater anoxic habitats, and description of the family Lacipirellulaceae.</title>
        <authorList>
            <person name="Dedysh S.N."/>
            <person name="Kulichevskaya I.S."/>
            <person name="Beletsky A.V."/>
            <person name="Rakitin A.L."/>
            <person name="Mardanov A.V."/>
            <person name="Ivanova A.A."/>
            <person name="Saltykova V.X."/>
            <person name="Rijpstra W.I.C."/>
            <person name="Sinninghe Damste J.S."/>
            <person name="Ravin N.V."/>
        </authorList>
    </citation>
    <scope>NUCLEOTIDE SEQUENCE [LARGE SCALE GENOMIC DNA]</scope>
    <source>
        <strain evidence="3">PX69</strain>
    </source>
</reference>